<gene>
    <name evidence="1" type="ORF">DYB35_013495</name>
    <name evidence="2" type="ORF">DYB37_013520</name>
</gene>
<dbReference type="AlphaFoldDB" id="A0A3R7BNI5"/>
<evidence type="ECO:0000313" key="1">
    <source>
        <dbReference type="EMBL" id="RHY82602.1"/>
    </source>
</evidence>
<dbReference type="EMBL" id="QUTH01000343">
    <property type="protein sequence ID" value="RHZ34220.1"/>
    <property type="molecule type" value="Genomic_DNA"/>
</dbReference>
<sequence length="127" mass="14149">MNTDNHSSEAQSPAHTCFSNDAWCTSGNDYELVIKCAKELEYILEAEFGATGKGLHEKISAVNGQLPPQLVKQMRFLATIRNKLIHERGFDRIPDRDHFILQFEAAAGDLNERVRARGGASSNCILM</sequence>
<accession>A0A3R7BNI5</accession>
<comment type="caution">
    <text evidence="2">The sequence shown here is derived from an EMBL/GenBank/DDBJ whole genome shotgun (WGS) entry which is preliminary data.</text>
</comment>
<name>A0A3R7BNI5_APHAT</name>
<evidence type="ECO:0000313" key="3">
    <source>
        <dbReference type="Proteomes" id="UP000285430"/>
    </source>
</evidence>
<dbReference type="Proteomes" id="UP000285430">
    <property type="component" value="Unassembled WGS sequence"/>
</dbReference>
<evidence type="ECO:0000313" key="2">
    <source>
        <dbReference type="EMBL" id="RHZ34220.1"/>
    </source>
</evidence>
<evidence type="ECO:0000313" key="4">
    <source>
        <dbReference type="Proteomes" id="UP000285712"/>
    </source>
</evidence>
<dbReference type="EMBL" id="QUTG01007476">
    <property type="protein sequence ID" value="RHY82602.1"/>
    <property type="molecule type" value="Genomic_DNA"/>
</dbReference>
<protein>
    <recommendedName>
        <fullName evidence="5">DUF4145 domain-containing protein</fullName>
    </recommendedName>
</protein>
<reference evidence="3 4" key="1">
    <citation type="submission" date="2018-08" db="EMBL/GenBank/DDBJ databases">
        <title>Aphanomyces genome sequencing and annotation.</title>
        <authorList>
            <person name="Minardi D."/>
            <person name="Oidtmann B."/>
            <person name="Van Der Giezen M."/>
            <person name="Studholme D.J."/>
        </authorList>
    </citation>
    <scope>NUCLEOTIDE SEQUENCE [LARGE SCALE GENOMIC DNA]</scope>
    <source>
        <strain evidence="2 3">Da</strain>
        <strain evidence="1 4">Sv</strain>
    </source>
</reference>
<organism evidence="2 3">
    <name type="scientific">Aphanomyces astaci</name>
    <name type="common">Crayfish plague agent</name>
    <dbReference type="NCBI Taxonomy" id="112090"/>
    <lineage>
        <taxon>Eukaryota</taxon>
        <taxon>Sar</taxon>
        <taxon>Stramenopiles</taxon>
        <taxon>Oomycota</taxon>
        <taxon>Saprolegniomycetes</taxon>
        <taxon>Saprolegniales</taxon>
        <taxon>Verrucalvaceae</taxon>
        <taxon>Aphanomyces</taxon>
    </lineage>
</organism>
<dbReference type="Proteomes" id="UP000285712">
    <property type="component" value="Unassembled WGS sequence"/>
</dbReference>
<evidence type="ECO:0008006" key="5">
    <source>
        <dbReference type="Google" id="ProtNLM"/>
    </source>
</evidence>
<proteinExistence type="predicted"/>
<dbReference type="VEuPathDB" id="FungiDB:H257_14424"/>